<sequence>MAEKDAYASWQSSAQEVERIAKDRSLPSWQKAHLVGAAYTTVVLDSLRSKHRHKIFNRIVQVNAILQCYTVNSFDDYQRMDEADLQEIVSLFRAMGPSN</sequence>
<reference evidence="1 2" key="1">
    <citation type="submission" date="2020-02" db="EMBL/GenBank/DDBJ databases">
        <title>Genome sequencing for Kineobactrum sp. M2.</title>
        <authorList>
            <person name="Park S.-J."/>
        </authorList>
    </citation>
    <scope>NUCLEOTIDE SEQUENCE [LARGE SCALE GENOMIC DNA]</scope>
    <source>
        <strain evidence="1 2">M2</strain>
    </source>
</reference>
<accession>A0A6C0U572</accession>
<dbReference type="AlphaFoldDB" id="A0A6C0U572"/>
<dbReference type="RefSeq" id="WP_163496737.1">
    <property type="nucleotide sequence ID" value="NZ_CP048711.1"/>
</dbReference>
<proteinExistence type="predicted"/>
<keyword evidence="2" id="KW-1185">Reference proteome</keyword>
<dbReference type="KEGG" id="kim:G3T16_19825"/>
<protein>
    <submittedName>
        <fullName evidence="1">Uncharacterized protein</fullName>
    </submittedName>
</protein>
<dbReference type="Proteomes" id="UP000477680">
    <property type="component" value="Chromosome"/>
</dbReference>
<evidence type="ECO:0000313" key="1">
    <source>
        <dbReference type="EMBL" id="QIB67310.1"/>
    </source>
</evidence>
<evidence type="ECO:0000313" key="2">
    <source>
        <dbReference type="Proteomes" id="UP000477680"/>
    </source>
</evidence>
<name>A0A6C0U572_9GAMM</name>
<dbReference type="EMBL" id="CP048711">
    <property type="protein sequence ID" value="QIB67310.1"/>
    <property type="molecule type" value="Genomic_DNA"/>
</dbReference>
<organism evidence="1 2">
    <name type="scientific">Kineobactrum salinum</name>
    <dbReference type="NCBI Taxonomy" id="2708301"/>
    <lineage>
        <taxon>Bacteria</taxon>
        <taxon>Pseudomonadati</taxon>
        <taxon>Pseudomonadota</taxon>
        <taxon>Gammaproteobacteria</taxon>
        <taxon>Cellvibrionales</taxon>
        <taxon>Halieaceae</taxon>
        <taxon>Kineobactrum</taxon>
    </lineage>
</organism>
<gene>
    <name evidence="1" type="ORF">G3T16_19825</name>
</gene>